<evidence type="ECO:0000256" key="1">
    <source>
        <dbReference type="SAM" id="MobiDB-lite"/>
    </source>
</evidence>
<organism evidence="2 3">
    <name type="scientific">Sphingopyxis alaskensis (strain DSM 13593 / LMG 18877 / RB2256)</name>
    <name type="common">Sphingomonas alaskensis</name>
    <dbReference type="NCBI Taxonomy" id="317655"/>
    <lineage>
        <taxon>Bacteria</taxon>
        <taxon>Pseudomonadati</taxon>
        <taxon>Pseudomonadota</taxon>
        <taxon>Alphaproteobacteria</taxon>
        <taxon>Sphingomonadales</taxon>
        <taxon>Sphingomonadaceae</taxon>
        <taxon>Sphingopyxis</taxon>
    </lineage>
</organism>
<protein>
    <submittedName>
        <fullName evidence="2">Uncharacterized protein</fullName>
    </submittedName>
</protein>
<dbReference type="Proteomes" id="UP000006578">
    <property type="component" value="Chromosome"/>
</dbReference>
<evidence type="ECO:0000313" key="2">
    <source>
        <dbReference type="EMBL" id="ABF54718.1"/>
    </source>
</evidence>
<reference evidence="2 3" key="1">
    <citation type="journal article" date="2009" name="Proc. Natl. Acad. Sci. U.S.A.">
        <title>The genomic basis of trophic strategy in marine bacteria.</title>
        <authorList>
            <person name="Lauro F.M."/>
            <person name="McDougald D."/>
            <person name="Thomas T."/>
            <person name="Williams T.J."/>
            <person name="Egan S."/>
            <person name="Rice S."/>
            <person name="DeMaere M.Z."/>
            <person name="Ting L."/>
            <person name="Ertan H."/>
            <person name="Johnson J."/>
            <person name="Ferriera S."/>
            <person name="Lapidus A."/>
            <person name="Anderson I."/>
            <person name="Kyrpides N."/>
            <person name="Munk A.C."/>
            <person name="Detter C."/>
            <person name="Han C.S."/>
            <person name="Brown M.V."/>
            <person name="Robb F.T."/>
            <person name="Kjelleberg S."/>
            <person name="Cavicchioli R."/>
        </authorList>
    </citation>
    <scope>NUCLEOTIDE SEQUENCE [LARGE SCALE GENOMIC DNA]</scope>
    <source>
        <strain evidence="3">DSM 13593 / LMG 18877 / RB2256</strain>
    </source>
</reference>
<accession>Q1GNQ4</accession>
<gene>
    <name evidence="2" type="ordered locus">Sala_3013</name>
</gene>
<dbReference type="AlphaFoldDB" id="Q1GNQ4"/>
<name>Q1GNQ4_SPHAL</name>
<keyword evidence="3" id="KW-1185">Reference proteome</keyword>
<proteinExistence type="predicted"/>
<evidence type="ECO:0000313" key="3">
    <source>
        <dbReference type="Proteomes" id="UP000006578"/>
    </source>
</evidence>
<dbReference type="HOGENOM" id="CLU_2384620_0_0_5"/>
<dbReference type="EMBL" id="CP000356">
    <property type="protein sequence ID" value="ABF54718.1"/>
    <property type="molecule type" value="Genomic_DNA"/>
</dbReference>
<feature type="region of interest" description="Disordered" evidence="1">
    <location>
        <begin position="1"/>
        <end position="22"/>
    </location>
</feature>
<dbReference type="KEGG" id="sal:Sala_3013"/>
<sequence length="94" mass="9397">MGARAMSARRSSIKGRSDPGGSDIQHAALFARKTAVHAPTARTAGHDGAVLPLPHRQVCRASPGSLAASVATGVSAMATYPDSGAACSNGIKSI</sequence>
<dbReference type="STRING" id="317655.Sala_3013"/>